<proteinExistence type="predicted"/>
<organism evidence="1 2">
    <name type="scientific">Pseudocitrobacter vendiensis</name>
    <dbReference type="NCBI Taxonomy" id="2488306"/>
    <lineage>
        <taxon>Bacteria</taxon>
        <taxon>Pseudomonadati</taxon>
        <taxon>Pseudomonadota</taxon>
        <taxon>Gammaproteobacteria</taxon>
        <taxon>Enterobacterales</taxon>
        <taxon>Enterobacteriaceae</taxon>
        <taxon>Pseudocitrobacter</taxon>
    </lineage>
</organism>
<keyword evidence="2" id="KW-1185">Reference proteome</keyword>
<sequence length="40" mass="4770">MLRLSISNEKKDLTMYKKKQWNRSQNGEVAVIQMRKGPYV</sequence>
<gene>
    <name evidence="1" type="ORF">FBBNIHIM_06145</name>
</gene>
<comment type="caution">
    <text evidence="1">The sequence shown here is derived from an EMBL/GenBank/DDBJ whole genome shotgun (WGS) entry which is preliminary data.</text>
</comment>
<name>A0ABN8T7K6_9ENTR</name>
<evidence type="ECO:0000313" key="1">
    <source>
        <dbReference type="EMBL" id="CAH6636396.1"/>
    </source>
</evidence>
<dbReference type="Proteomes" id="UP001152651">
    <property type="component" value="Unassembled WGS sequence"/>
</dbReference>
<accession>A0ABN8T7K6</accession>
<protein>
    <submittedName>
        <fullName evidence="1">Uncharacterized protein</fullName>
    </submittedName>
</protein>
<dbReference type="EMBL" id="CALSBS010000003">
    <property type="protein sequence ID" value="CAH6636396.1"/>
    <property type="molecule type" value="Genomic_DNA"/>
</dbReference>
<evidence type="ECO:0000313" key="2">
    <source>
        <dbReference type="Proteomes" id="UP001152651"/>
    </source>
</evidence>
<reference evidence="1" key="1">
    <citation type="submission" date="2022-05" db="EMBL/GenBank/DDBJ databases">
        <authorList>
            <person name="Blom J."/>
        </authorList>
    </citation>
    <scope>NUCLEOTIDE SEQUENCE</scope>
    <source>
        <strain evidence="1">Type strain: CPO20170097</strain>
    </source>
</reference>